<dbReference type="InterPro" id="IPR001647">
    <property type="entry name" value="HTH_TetR"/>
</dbReference>
<dbReference type="EMBL" id="CP107567">
    <property type="protein sequence ID" value="UYQ64945.1"/>
    <property type="molecule type" value="Genomic_DNA"/>
</dbReference>
<evidence type="ECO:0000256" key="4">
    <source>
        <dbReference type="PROSITE-ProRule" id="PRU00335"/>
    </source>
</evidence>
<evidence type="ECO:0000256" key="1">
    <source>
        <dbReference type="ARBA" id="ARBA00023015"/>
    </source>
</evidence>
<dbReference type="InterPro" id="IPR054156">
    <property type="entry name" value="YxaF_TetR_C"/>
</dbReference>
<proteinExistence type="predicted"/>
<gene>
    <name evidence="6" type="ORF">OGH68_28110</name>
</gene>
<reference evidence="6" key="1">
    <citation type="submission" date="2022-10" db="EMBL/GenBank/DDBJ databases">
        <title>Cytochrome P450 Catalyzes Benzene Ring Formation in the Biosynthesis of Trialkyl-Substituted Aromatic Polyketides.</title>
        <authorList>
            <person name="Zhao E."/>
            <person name="Ge H."/>
        </authorList>
    </citation>
    <scope>NUCLEOTIDE SEQUENCE</scope>
    <source>
        <strain evidence="6">NA0869</strain>
    </source>
</reference>
<dbReference type="Pfam" id="PF21993">
    <property type="entry name" value="TetR_C_13_2"/>
    <property type="match status" value="1"/>
</dbReference>
<evidence type="ECO:0000259" key="5">
    <source>
        <dbReference type="PROSITE" id="PS50977"/>
    </source>
</evidence>
<sequence>MAKETRGRMVDAAVDALREHGLQGMSFTDVLARSGAARGAIYHHFPGGKGQLAAEAATRHGREVRDRLAELGAADPKGVATAFVEFARPVAQAATRGAGCAVAAVTVPADEENGELRQAAAATFGSWTEQLARNLREAGLATADAEEKAALLVTLLEGTQVLCRASGSTEPFKRAVRAALTLFATP</sequence>
<organism evidence="6 7">
    <name type="scientific">Streptomyces peucetius</name>
    <dbReference type="NCBI Taxonomy" id="1950"/>
    <lineage>
        <taxon>Bacteria</taxon>
        <taxon>Bacillati</taxon>
        <taxon>Actinomycetota</taxon>
        <taxon>Actinomycetes</taxon>
        <taxon>Kitasatosporales</taxon>
        <taxon>Streptomycetaceae</taxon>
        <taxon>Streptomyces</taxon>
    </lineage>
</organism>
<evidence type="ECO:0000313" key="7">
    <source>
        <dbReference type="Proteomes" id="UP001163878"/>
    </source>
</evidence>
<dbReference type="InterPro" id="IPR009057">
    <property type="entry name" value="Homeodomain-like_sf"/>
</dbReference>
<dbReference type="Pfam" id="PF00440">
    <property type="entry name" value="TetR_N"/>
    <property type="match status" value="1"/>
</dbReference>
<evidence type="ECO:0000256" key="2">
    <source>
        <dbReference type="ARBA" id="ARBA00023125"/>
    </source>
</evidence>
<dbReference type="SUPFAM" id="SSF46689">
    <property type="entry name" value="Homeodomain-like"/>
    <property type="match status" value="1"/>
</dbReference>
<dbReference type="Gene3D" id="1.10.357.10">
    <property type="entry name" value="Tetracycline Repressor, domain 2"/>
    <property type="match status" value="1"/>
</dbReference>
<name>A0ABY6IGX3_STRPE</name>
<feature type="DNA-binding region" description="H-T-H motif" evidence="4">
    <location>
        <begin position="26"/>
        <end position="45"/>
    </location>
</feature>
<evidence type="ECO:0000256" key="3">
    <source>
        <dbReference type="ARBA" id="ARBA00023163"/>
    </source>
</evidence>
<dbReference type="PANTHER" id="PTHR47506:SF3">
    <property type="entry name" value="HTH-TYPE TRANSCRIPTIONAL REGULATOR LMRA"/>
    <property type="match status" value="1"/>
</dbReference>
<accession>A0ABY6IGX3</accession>
<dbReference type="SUPFAM" id="SSF48498">
    <property type="entry name" value="Tetracyclin repressor-like, C-terminal domain"/>
    <property type="match status" value="1"/>
</dbReference>
<keyword evidence="7" id="KW-1185">Reference proteome</keyword>
<keyword evidence="2 4" id="KW-0238">DNA-binding</keyword>
<protein>
    <submittedName>
        <fullName evidence="6">TetR/AcrR family transcriptional regulator</fullName>
    </submittedName>
</protein>
<dbReference type="RefSeq" id="WP_264247812.1">
    <property type="nucleotide sequence ID" value="NZ_CP107567.1"/>
</dbReference>
<keyword evidence="3" id="KW-0804">Transcription</keyword>
<keyword evidence="1" id="KW-0805">Transcription regulation</keyword>
<dbReference type="PROSITE" id="PS50977">
    <property type="entry name" value="HTH_TETR_2"/>
    <property type="match status" value="1"/>
</dbReference>
<dbReference type="InterPro" id="IPR036271">
    <property type="entry name" value="Tet_transcr_reg_TetR-rel_C_sf"/>
</dbReference>
<dbReference type="PANTHER" id="PTHR47506">
    <property type="entry name" value="TRANSCRIPTIONAL REGULATORY PROTEIN"/>
    <property type="match status" value="1"/>
</dbReference>
<evidence type="ECO:0000313" key="6">
    <source>
        <dbReference type="EMBL" id="UYQ64945.1"/>
    </source>
</evidence>
<dbReference type="Proteomes" id="UP001163878">
    <property type="component" value="Chromosome"/>
</dbReference>
<feature type="domain" description="HTH tetR-type" evidence="5">
    <location>
        <begin position="3"/>
        <end position="63"/>
    </location>
</feature>